<dbReference type="InterPro" id="IPR032675">
    <property type="entry name" value="LRR_dom_sf"/>
</dbReference>
<keyword evidence="4" id="KW-0433">Leucine-rich repeat</keyword>
<proteinExistence type="inferred from homology"/>
<feature type="domain" description="LRR-containing bacterial E3 ligase N-terminal" evidence="6">
    <location>
        <begin position="16"/>
        <end position="50"/>
    </location>
</feature>
<accession>A0A6Y5LMK6</accession>
<reference evidence="8" key="1">
    <citation type="journal article" date="2018" name="Genome Biol.">
        <title>SKESA: strategic k-mer extension for scrupulous assemblies.</title>
        <authorList>
            <person name="Souvorov A."/>
            <person name="Agarwala R."/>
            <person name="Lipman D.J."/>
        </authorList>
    </citation>
    <scope>NUCLEOTIDE SEQUENCE</scope>
    <source>
        <strain evidence="8">Salmonella enterica</strain>
    </source>
</reference>
<reference evidence="8" key="2">
    <citation type="submission" date="2019-10" db="EMBL/GenBank/DDBJ databases">
        <authorList>
            <consortium name="NCBI Pathogen Detection Project"/>
        </authorList>
    </citation>
    <scope>NUCLEOTIDE SEQUENCE</scope>
    <source>
        <strain evidence="8">Salmonella enterica</strain>
    </source>
</reference>
<dbReference type="PANTHER" id="PTHR47114">
    <property type="match status" value="1"/>
</dbReference>
<comment type="subcellular location">
    <subcellularLocation>
        <location evidence="1">Secreted</location>
    </subcellularLocation>
</comment>
<evidence type="ECO:0000256" key="4">
    <source>
        <dbReference type="ARBA" id="ARBA00022614"/>
    </source>
</evidence>
<dbReference type="Pfam" id="PF12468">
    <property type="entry name" value="LRR_TTSS"/>
    <property type="match status" value="1"/>
</dbReference>
<gene>
    <name evidence="8" type="ORF">GB480_24040</name>
    <name evidence="7" type="ORF">GBX62_13780</name>
</gene>
<organism evidence="8">
    <name type="scientific">Salmonella diarizonae</name>
    <dbReference type="NCBI Taxonomy" id="59204"/>
    <lineage>
        <taxon>Bacteria</taxon>
        <taxon>Pseudomonadati</taxon>
        <taxon>Pseudomonadota</taxon>
        <taxon>Gammaproteobacteria</taxon>
        <taxon>Enterobacterales</taxon>
        <taxon>Enterobacteriaceae</taxon>
        <taxon>Salmonella</taxon>
    </lineage>
</organism>
<protein>
    <recommendedName>
        <fullName evidence="6">LRR-containing bacterial E3 ligase N-terminal domain-containing protein</fullName>
    </recommendedName>
</protein>
<evidence type="ECO:0000256" key="3">
    <source>
        <dbReference type="ARBA" id="ARBA00022525"/>
    </source>
</evidence>
<comment type="caution">
    <text evidence="8">The sequence shown here is derived from an EMBL/GenBank/DDBJ whole genome shotgun (WGS) entry which is preliminary data.</text>
</comment>
<evidence type="ECO:0000313" key="8">
    <source>
        <dbReference type="EMBL" id="HAB6341886.1"/>
    </source>
</evidence>
<dbReference type="SUPFAM" id="SSF52058">
    <property type="entry name" value="L domain-like"/>
    <property type="match status" value="1"/>
</dbReference>
<dbReference type="EMBL" id="DAAGOZ010000016">
    <property type="protein sequence ID" value="HAB3965079.1"/>
    <property type="molecule type" value="Genomic_DNA"/>
</dbReference>
<dbReference type="InterPro" id="IPR051071">
    <property type="entry name" value="LRR-bact_E3_ubiq_ligases"/>
</dbReference>
<name>A0A6Y5LMK6_SALDZ</name>
<evidence type="ECO:0000259" key="6">
    <source>
        <dbReference type="Pfam" id="PF12468"/>
    </source>
</evidence>
<evidence type="ECO:0000256" key="2">
    <source>
        <dbReference type="ARBA" id="ARBA00009868"/>
    </source>
</evidence>
<keyword evidence="3" id="KW-0964">Secreted</keyword>
<dbReference type="PANTHER" id="PTHR47114:SF2">
    <property type="entry name" value="OLIGODENDROCYTE-MYELIN GLYCOPROTEIN"/>
    <property type="match status" value="1"/>
</dbReference>
<evidence type="ECO:0000313" key="7">
    <source>
        <dbReference type="EMBL" id="HAB3965079.1"/>
    </source>
</evidence>
<comment type="similarity">
    <text evidence="2">Belongs to the LRR-containing bacterial E3 ligase family.</text>
</comment>
<sequence length="195" mass="21216">MWPVGDYAGRITPTASEASPAANTSYYTLWQTWANEAIVGEGEQRDIAVERLYACLSNQESILDLGELNLRTLPLLPACVSTLNVSNNHLSALPDLPKGLRALTCAGNTLASLPVLPPTLQTLDCSQNTLSELQNVPPALTALNCSKNSLRELSHLPDTLQSLDCSGRKNRQLANSAGDYCRSYMMPLVSTYQRH</sequence>
<dbReference type="AlphaFoldDB" id="A0A6Y5LMK6"/>
<evidence type="ECO:0000256" key="1">
    <source>
        <dbReference type="ARBA" id="ARBA00004613"/>
    </source>
</evidence>
<dbReference type="SMART" id="SM00364">
    <property type="entry name" value="LRR_BAC"/>
    <property type="match status" value="5"/>
</dbReference>
<keyword evidence="5" id="KW-0677">Repeat</keyword>
<evidence type="ECO:0000256" key="5">
    <source>
        <dbReference type="ARBA" id="ARBA00022737"/>
    </source>
</evidence>
<dbReference type="GO" id="GO:0005576">
    <property type="term" value="C:extracellular region"/>
    <property type="evidence" value="ECO:0007669"/>
    <property type="project" value="UniProtKB-SubCell"/>
</dbReference>
<dbReference type="InterPro" id="IPR032674">
    <property type="entry name" value="LRR_E3_ligase_N"/>
</dbReference>
<dbReference type="EMBL" id="DAAHJH010000038">
    <property type="protein sequence ID" value="HAB6341886.1"/>
    <property type="molecule type" value="Genomic_DNA"/>
</dbReference>
<dbReference type="Gene3D" id="3.80.10.10">
    <property type="entry name" value="Ribonuclease Inhibitor"/>
    <property type="match status" value="1"/>
</dbReference>